<proteinExistence type="predicted"/>
<dbReference type="InterPro" id="IPR025558">
    <property type="entry name" value="DUF4283"/>
</dbReference>
<dbReference type="EMBL" id="OU466862">
    <property type="protein sequence ID" value="CAH2070119.1"/>
    <property type="molecule type" value="Genomic_DNA"/>
</dbReference>
<feature type="compositionally biased region" description="Basic and acidic residues" evidence="1">
    <location>
        <begin position="278"/>
        <end position="293"/>
    </location>
</feature>
<accession>A0AAU9SPW6</accession>
<evidence type="ECO:0000313" key="3">
    <source>
        <dbReference type="EMBL" id="CAH2070119.1"/>
    </source>
</evidence>
<name>A0AAU9SPW6_THLAR</name>
<dbReference type="AlphaFoldDB" id="A0AAU9SPW6"/>
<keyword evidence="4" id="KW-1185">Reference proteome</keyword>
<feature type="domain" description="DUF4283" evidence="2">
    <location>
        <begin position="169"/>
        <end position="229"/>
    </location>
</feature>
<evidence type="ECO:0000313" key="4">
    <source>
        <dbReference type="Proteomes" id="UP000836841"/>
    </source>
</evidence>
<feature type="compositionally biased region" description="Basic and acidic residues" evidence="1">
    <location>
        <begin position="354"/>
        <end position="363"/>
    </location>
</feature>
<feature type="region of interest" description="Disordered" evidence="1">
    <location>
        <begin position="345"/>
        <end position="375"/>
    </location>
</feature>
<feature type="region of interest" description="Disordered" evidence="1">
    <location>
        <begin position="278"/>
        <end position="299"/>
    </location>
</feature>
<dbReference type="Pfam" id="PF14111">
    <property type="entry name" value="DUF4283"/>
    <property type="match status" value="1"/>
</dbReference>
<evidence type="ECO:0000256" key="1">
    <source>
        <dbReference type="SAM" id="MobiDB-lite"/>
    </source>
</evidence>
<reference evidence="3 4" key="1">
    <citation type="submission" date="2022-03" db="EMBL/GenBank/DDBJ databases">
        <authorList>
            <person name="Nunn A."/>
            <person name="Chopra R."/>
            <person name="Nunn A."/>
            <person name="Contreras Garrido A."/>
        </authorList>
    </citation>
    <scope>NUCLEOTIDE SEQUENCE [LARGE SCALE GENOMIC DNA]</scope>
</reference>
<organism evidence="3 4">
    <name type="scientific">Thlaspi arvense</name>
    <name type="common">Field penny-cress</name>
    <dbReference type="NCBI Taxonomy" id="13288"/>
    <lineage>
        <taxon>Eukaryota</taxon>
        <taxon>Viridiplantae</taxon>
        <taxon>Streptophyta</taxon>
        <taxon>Embryophyta</taxon>
        <taxon>Tracheophyta</taxon>
        <taxon>Spermatophyta</taxon>
        <taxon>Magnoliopsida</taxon>
        <taxon>eudicotyledons</taxon>
        <taxon>Gunneridae</taxon>
        <taxon>Pentapetalae</taxon>
        <taxon>rosids</taxon>
        <taxon>malvids</taxon>
        <taxon>Brassicales</taxon>
        <taxon>Brassicaceae</taxon>
        <taxon>Thlaspideae</taxon>
        <taxon>Thlaspi</taxon>
    </lineage>
</organism>
<dbReference type="Proteomes" id="UP000836841">
    <property type="component" value="Chromosome 6"/>
</dbReference>
<sequence>MILDREALDELFGFLGTVWVSWEWRLTFGIDISRKWISVGSRLIRWIWVFLRLQILRLGTVSVIWKSVDEDPLMAELGKYEVFVWGSADRGEGEGWGYDHKTSLLGGTREDMGFRFWEEIDQYGKRTFGPHGSDTPGFVKETGDTLLAMAPGYLGVVNGSNKAKATLLPKLKDMNALLVMFPRIWKVDDRVAGADLSMGRFQFDFDEEEDIISVMQMESYRFDGWMVEVNEEQLGSIHREKESNDMRAQSGELDFNQGEIGMDDLGDMVDKVAMEDVPEGERNDTVTSDHNDPSEADLLELGDDLGDEDEMETLCMDETGAEEQGIMGKDDSGHTMDRGQFEEAMIEGGDSDETLEHKEDKTAAKPVSKVGAEKK</sequence>
<protein>
    <recommendedName>
        <fullName evidence="2">DUF4283 domain-containing protein</fullName>
    </recommendedName>
</protein>
<gene>
    <name evidence="3" type="ORF">TAV2_LOCUS20220</name>
</gene>
<evidence type="ECO:0000259" key="2">
    <source>
        <dbReference type="Pfam" id="PF14111"/>
    </source>
</evidence>